<name>A0ABV5JDI0_9RHOB</name>
<sequence>MHVLDIIIEDCRFDQAQSRYVGCVIFEQDSGQRSSFFCAVNPPYSFTEITTREYAAPRIEAAMIDDAKRQAMRMPELRSGRGKITFAKKYPVELA</sequence>
<dbReference type="EMBL" id="JBHMEA010000024">
    <property type="protein sequence ID" value="MFB9231521.1"/>
    <property type="molecule type" value="Genomic_DNA"/>
</dbReference>
<keyword evidence="2" id="KW-1185">Reference proteome</keyword>
<proteinExistence type="predicted"/>
<dbReference type="Proteomes" id="UP001589683">
    <property type="component" value="Unassembled WGS sequence"/>
</dbReference>
<evidence type="ECO:0008006" key="3">
    <source>
        <dbReference type="Google" id="ProtNLM"/>
    </source>
</evidence>
<dbReference type="RefSeq" id="WP_213890137.1">
    <property type="nucleotide sequence ID" value="NZ_JAGFNU010000009.1"/>
</dbReference>
<evidence type="ECO:0000313" key="1">
    <source>
        <dbReference type="EMBL" id="MFB9231521.1"/>
    </source>
</evidence>
<accession>A0ABV5JDI0</accession>
<organism evidence="1 2">
    <name type="scientific">Pseudohalocynthiibacter aestuariivivens</name>
    <dbReference type="NCBI Taxonomy" id="1591409"/>
    <lineage>
        <taxon>Bacteria</taxon>
        <taxon>Pseudomonadati</taxon>
        <taxon>Pseudomonadota</taxon>
        <taxon>Alphaproteobacteria</taxon>
        <taxon>Rhodobacterales</taxon>
        <taxon>Paracoccaceae</taxon>
        <taxon>Pseudohalocynthiibacter</taxon>
    </lineage>
</organism>
<comment type="caution">
    <text evidence="1">The sequence shown here is derived from an EMBL/GenBank/DDBJ whole genome shotgun (WGS) entry which is preliminary data.</text>
</comment>
<evidence type="ECO:0000313" key="2">
    <source>
        <dbReference type="Proteomes" id="UP001589683"/>
    </source>
</evidence>
<reference evidence="1 2" key="1">
    <citation type="submission" date="2024-09" db="EMBL/GenBank/DDBJ databases">
        <authorList>
            <person name="Sun Q."/>
            <person name="Mori K."/>
        </authorList>
    </citation>
    <scope>NUCLEOTIDE SEQUENCE [LARGE SCALE GENOMIC DNA]</scope>
    <source>
        <strain evidence="1 2">CECT 8726</strain>
    </source>
</reference>
<protein>
    <recommendedName>
        <fullName evidence="3">DUF1488 domain-containing protein</fullName>
    </recommendedName>
</protein>
<gene>
    <name evidence="1" type="ORF">ACFFUT_06955</name>
</gene>